<dbReference type="RefSeq" id="WP_183565487.1">
    <property type="nucleotide sequence ID" value="NZ_CBCSLB010000010.1"/>
</dbReference>
<accession>A0A7W5C9J4</accession>
<evidence type="ECO:0000313" key="2">
    <source>
        <dbReference type="Proteomes" id="UP000518605"/>
    </source>
</evidence>
<sequence>MDTVVYRPESPAGLAALECTASCIVAAITHSGGDPRYFLLGYWHIGYYDGMLMSVRNMKWIDLCFEYGIRFYLTSGSAEDVSSLLDEGGMAIVLCRASRLRFFPKSMLGFESAGFYHSILLHRRSDGEGVGCYEIVDPVAGYAGEMTAEELSHASVRRNELVYCKLVWDAAYSRPTRQASLRKESVAILNSYRKESGRAFKLFCADVAASADWEEKRRRTWAEQNMIALSAMTRMRGLVWQSYRELGSYSEWESAEGDRRAEDVKRGWMNVNLLLAKLGKRRPAGDLREGLLRKLEGARLAELELLEYLAARGGSER</sequence>
<evidence type="ECO:0000313" key="1">
    <source>
        <dbReference type="EMBL" id="MBB3153598.1"/>
    </source>
</evidence>
<proteinExistence type="predicted"/>
<dbReference type="AlphaFoldDB" id="A0A7W5C9J4"/>
<protein>
    <recommendedName>
        <fullName evidence="3">Butirosin biosynthesis protein H N-terminal domain-containing protein</fullName>
    </recommendedName>
</protein>
<evidence type="ECO:0008006" key="3">
    <source>
        <dbReference type="Google" id="ProtNLM"/>
    </source>
</evidence>
<name>A0A7W5C9J4_9BACL</name>
<organism evidence="1 2">
    <name type="scientific">Paenibacillus endophyticus</name>
    <dbReference type="NCBI Taxonomy" id="1294268"/>
    <lineage>
        <taxon>Bacteria</taxon>
        <taxon>Bacillati</taxon>
        <taxon>Bacillota</taxon>
        <taxon>Bacilli</taxon>
        <taxon>Bacillales</taxon>
        <taxon>Paenibacillaceae</taxon>
        <taxon>Paenibacillus</taxon>
    </lineage>
</organism>
<comment type="caution">
    <text evidence="1">The sequence shown here is derived from an EMBL/GenBank/DDBJ whole genome shotgun (WGS) entry which is preliminary data.</text>
</comment>
<keyword evidence="2" id="KW-1185">Reference proteome</keyword>
<gene>
    <name evidence="1" type="ORF">FHS16_003673</name>
</gene>
<dbReference type="Proteomes" id="UP000518605">
    <property type="component" value="Unassembled WGS sequence"/>
</dbReference>
<dbReference type="EMBL" id="JACHXW010000011">
    <property type="protein sequence ID" value="MBB3153598.1"/>
    <property type="molecule type" value="Genomic_DNA"/>
</dbReference>
<reference evidence="1 2" key="1">
    <citation type="submission" date="2020-08" db="EMBL/GenBank/DDBJ databases">
        <title>Genomic Encyclopedia of Type Strains, Phase III (KMG-III): the genomes of soil and plant-associated and newly described type strains.</title>
        <authorList>
            <person name="Whitman W."/>
        </authorList>
    </citation>
    <scope>NUCLEOTIDE SEQUENCE [LARGE SCALE GENOMIC DNA]</scope>
    <source>
        <strain evidence="1 2">CECT 8234</strain>
    </source>
</reference>